<dbReference type="PROSITE" id="PS50851">
    <property type="entry name" value="CHEW"/>
    <property type="match status" value="1"/>
</dbReference>
<keyword evidence="3" id="KW-1185">Reference proteome</keyword>
<dbReference type="GO" id="GO:0006935">
    <property type="term" value="P:chemotaxis"/>
    <property type="evidence" value="ECO:0007669"/>
    <property type="project" value="InterPro"/>
</dbReference>
<dbReference type="PANTHER" id="PTHR22617:SF23">
    <property type="entry name" value="CHEMOTAXIS PROTEIN CHEW"/>
    <property type="match status" value="1"/>
</dbReference>
<sequence length="149" mass="16752">MMNSERKILVFELGTEKYAIDIARVERILGYAKPTGLPDSDKFVEGVIDYETGVLPVINLCTKFNMPGKQVGSQTKIVVIKEEDFKIGIIVDAVYEVIDVSQESIDDVPAITKVNSRTYISGLLKRDKSIVILLDILKIFSDDEKQKLR</sequence>
<dbReference type="InterPro" id="IPR036061">
    <property type="entry name" value="CheW-like_dom_sf"/>
</dbReference>
<reference evidence="2 3" key="1">
    <citation type="submission" date="2019-08" db="EMBL/GenBank/DDBJ databases">
        <title>In-depth cultivation of the pig gut microbiome towards novel bacterial diversity and tailored functional studies.</title>
        <authorList>
            <person name="Wylensek D."/>
            <person name="Hitch T.C.A."/>
            <person name="Clavel T."/>
        </authorList>
    </citation>
    <scope>NUCLEOTIDE SEQUENCE [LARGE SCALE GENOMIC DNA]</scope>
    <source>
        <strain evidence="2 3">WCA-383-APC-5B</strain>
    </source>
</reference>
<evidence type="ECO:0000313" key="3">
    <source>
        <dbReference type="Proteomes" id="UP000460287"/>
    </source>
</evidence>
<dbReference type="AlphaFoldDB" id="A0A7X2MZA7"/>
<dbReference type="EMBL" id="VULX01000016">
    <property type="protein sequence ID" value="MSR91840.1"/>
    <property type="molecule type" value="Genomic_DNA"/>
</dbReference>
<accession>A0A7X2MZA7</accession>
<dbReference type="Pfam" id="PF01584">
    <property type="entry name" value="CheW"/>
    <property type="match status" value="1"/>
</dbReference>
<name>A0A7X2MZA7_9CLOT</name>
<dbReference type="SMART" id="SM00260">
    <property type="entry name" value="CheW"/>
    <property type="match status" value="1"/>
</dbReference>
<evidence type="ECO:0000259" key="1">
    <source>
        <dbReference type="PROSITE" id="PS50851"/>
    </source>
</evidence>
<evidence type="ECO:0000313" key="2">
    <source>
        <dbReference type="EMBL" id="MSR91840.1"/>
    </source>
</evidence>
<dbReference type="PANTHER" id="PTHR22617">
    <property type="entry name" value="CHEMOTAXIS SENSOR HISTIDINE KINASE-RELATED"/>
    <property type="match status" value="1"/>
</dbReference>
<gene>
    <name evidence="2" type="ORF">FYJ33_10595</name>
</gene>
<dbReference type="InterPro" id="IPR039315">
    <property type="entry name" value="CheW"/>
</dbReference>
<dbReference type="Gene3D" id="2.30.30.40">
    <property type="entry name" value="SH3 Domains"/>
    <property type="match status" value="1"/>
</dbReference>
<dbReference type="SUPFAM" id="SSF50341">
    <property type="entry name" value="CheW-like"/>
    <property type="match status" value="1"/>
</dbReference>
<feature type="domain" description="CheW-like" evidence="1">
    <location>
        <begin position="5"/>
        <end position="145"/>
    </location>
</feature>
<organism evidence="2 3">
    <name type="scientific">Inconstantimicrobium porci</name>
    <dbReference type="NCBI Taxonomy" id="2652291"/>
    <lineage>
        <taxon>Bacteria</taxon>
        <taxon>Bacillati</taxon>
        <taxon>Bacillota</taxon>
        <taxon>Clostridia</taxon>
        <taxon>Eubacteriales</taxon>
        <taxon>Clostridiaceae</taxon>
        <taxon>Inconstantimicrobium</taxon>
    </lineage>
</organism>
<dbReference type="InterPro" id="IPR002545">
    <property type="entry name" value="CheW-lke_dom"/>
</dbReference>
<protein>
    <submittedName>
        <fullName evidence="2">Purine-binding chemotaxis protein CheW</fullName>
    </submittedName>
</protein>
<dbReference type="Gene3D" id="2.40.50.180">
    <property type="entry name" value="CheA-289, Domain 4"/>
    <property type="match status" value="1"/>
</dbReference>
<dbReference type="GO" id="GO:0005829">
    <property type="term" value="C:cytosol"/>
    <property type="evidence" value="ECO:0007669"/>
    <property type="project" value="TreeGrafter"/>
</dbReference>
<comment type="caution">
    <text evidence="2">The sequence shown here is derived from an EMBL/GenBank/DDBJ whole genome shotgun (WGS) entry which is preliminary data.</text>
</comment>
<proteinExistence type="predicted"/>
<dbReference type="GO" id="GO:0007165">
    <property type="term" value="P:signal transduction"/>
    <property type="evidence" value="ECO:0007669"/>
    <property type="project" value="InterPro"/>
</dbReference>
<dbReference type="Proteomes" id="UP000460287">
    <property type="component" value="Unassembled WGS sequence"/>
</dbReference>